<dbReference type="InterPro" id="IPR013324">
    <property type="entry name" value="RNA_pol_sigma_r3/r4-like"/>
</dbReference>
<gene>
    <name evidence="2" type="ORF">SAMEA1402399_03393</name>
</gene>
<dbReference type="InterPro" id="IPR013249">
    <property type="entry name" value="RNA_pol_sigma70_r4_t2"/>
</dbReference>
<dbReference type="GO" id="GO:0016987">
    <property type="term" value="F:sigma factor activity"/>
    <property type="evidence" value="ECO:0007669"/>
    <property type="project" value="InterPro"/>
</dbReference>
<evidence type="ECO:0000313" key="3">
    <source>
        <dbReference type="Proteomes" id="UP000411588"/>
    </source>
</evidence>
<dbReference type="Gene3D" id="1.10.10.10">
    <property type="entry name" value="Winged helix-like DNA-binding domain superfamily/Winged helix DNA-binding domain"/>
    <property type="match status" value="1"/>
</dbReference>
<dbReference type="Pfam" id="PF08281">
    <property type="entry name" value="Sigma70_r4_2"/>
    <property type="match status" value="1"/>
</dbReference>
<evidence type="ECO:0000259" key="1">
    <source>
        <dbReference type="Pfam" id="PF08281"/>
    </source>
</evidence>
<accession>A0AB74QFM1</accession>
<name>A0AB74QFM1_CLODI</name>
<dbReference type="InterPro" id="IPR036388">
    <property type="entry name" value="WH-like_DNA-bd_sf"/>
</dbReference>
<sequence length="159" mass="18720">MDKESIKEIVRELRKEEKENKKREVFHNTKLLLKHYNDLKSHIANSISDIEDVKSDYDDLLCLDIEDLYILSIKRSKAKTLIMVAHIDMALETLKVTQNKLQSLEKYKALELYFFKEKTYEDIAELLHCGVATVRRWVNEMVKELGIYLFGVDGLKIKL</sequence>
<evidence type="ECO:0000313" key="2">
    <source>
        <dbReference type="EMBL" id="VFD35124.1"/>
    </source>
</evidence>
<dbReference type="Proteomes" id="UP000411588">
    <property type="component" value="Unassembled WGS sequence"/>
</dbReference>
<protein>
    <submittedName>
        <fullName evidence="2">Sigma-70 region 4 type 2</fullName>
    </submittedName>
</protein>
<comment type="caution">
    <text evidence="2">The sequence shown here is derived from an EMBL/GenBank/DDBJ whole genome shotgun (WGS) entry which is preliminary data.</text>
</comment>
<reference evidence="2 3" key="1">
    <citation type="submission" date="2019-02" db="EMBL/GenBank/DDBJ databases">
        <authorList>
            <consortium name="Pathogen Informatics"/>
        </authorList>
    </citation>
    <scope>NUCLEOTIDE SEQUENCE [LARGE SCALE GENOMIC DNA]</scope>
    <source>
        <strain evidence="3">clo34</strain>
    </source>
</reference>
<proteinExistence type="predicted"/>
<dbReference type="EMBL" id="CAADAN010000016">
    <property type="protein sequence ID" value="VFD35124.1"/>
    <property type="molecule type" value="Genomic_DNA"/>
</dbReference>
<dbReference type="RefSeq" id="WP_003429831.1">
    <property type="nucleotide sequence ID" value="NZ_BAABSG010000005.1"/>
</dbReference>
<dbReference type="SUPFAM" id="SSF88659">
    <property type="entry name" value="Sigma3 and sigma4 domains of RNA polymerase sigma factors"/>
    <property type="match status" value="1"/>
</dbReference>
<dbReference type="AlphaFoldDB" id="A0AB74QFM1"/>
<feature type="domain" description="RNA polymerase sigma factor 70 region 4 type 2" evidence="1">
    <location>
        <begin position="108"/>
        <end position="138"/>
    </location>
</feature>
<organism evidence="2 3">
    <name type="scientific">Clostridioides difficile</name>
    <name type="common">Peptoclostridium difficile</name>
    <dbReference type="NCBI Taxonomy" id="1496"/>
    <lineage>
        <taxon>Bacteria</taxon>
        <taxon>Bacillati</taxon>
        <taxon>Bacillota</taxon>
        <taxon>Clostridia</taxon>
        <taxon>Peptostreptococcales</taxon>
        <taxon>Peptostreptococcaceae</taxon>
        <taxon>Clostridioides</taxon>
    </lineage>
</organism>
<dbReference type="GO" id="GO:0006352">
    <property type="term" value="P:DNA-templated transcription initiation"/>
    <property type="evidence" value="ECO:0007669"/>
    <property type="project" value="InterPro"/>
</dbReference>
<dbReference type="GO" id="GO:0003677">
    <property type="term" value="F:DNA binding"/>
    <property type="evidence" value="ECO:0007669"/>
    <property type="project" value="InterPro"/>
</dbReference>